<dbReference type="EMBL" id="CAATHV010000004">
    <property type="protein sequence ID" value="VNQ24552.1"/>
    <property type="molecule type" value="Genomic_DNA"/>
</dbReference>
<dbReference type="AlphaFoldDB" id="A0A4J2B426"/>
<feature type="compositionally biased region" description="Basic and acidic residues" evidence="1">
    <location>
        <begin position="64"/>
        <end position="78"/>
    </location>
</feature>
<dbReference type="GO" id="GO:0006508">
    <property type="term" value="P:proteolysis"/>
    <property type="evidence" value="ECO:0007669"/>
    <property type="project" value="UniProtKB-KW"/>
</dbReference>
<protein>
    <submittedName>
        <fullName evidence="3">Serine protease</fullName>
    </submittedName>
</protein>
<keyword evidence="3" id="KW-0645">Protease</keyword>
<keyword evidence="2" id="KW-0732">Signal</keyword>
<sequence length="115" mass="12610">MKKSTVLSLTTAAVILAAYAPNEVVLADTSSSEDALSISDKEKVAENKEKHEDIHSAMETSQDTEEKKTTIIEEKEVVSKTPVIDTKTSNEENSNKSQGDHTDSFVNKNTENPKK</sequence>
<feature type="compositionally biased region" description="Basic and acidic residues" evidence="1">
    <location>
        <begin position="39"/>
        <end position="56"/>
    </location>
</feature>
<evidence type="ECO:0000313" key="3">
    <source>
        <dbReference type="EMBL" id="VNQ24552.1"/>
    </source>
</evidence>
<feature type="compositionally biased region" description="Polar residues" evidence="1">
    <location>
        <begin position="104"/>
        <end position="115"/>
    </location>
</feature>
<accession>A0A4J2B426</accession>
<feature type="compositionally biased region" description="Basic and acidic residues" evidence="1">
    <location>
        <begin position="88"/>
        <end position="103"/>
    </location>
</feature>
<proteinExistence type="predicted"/>
<feature type="region of interest" description="Disordered" evidence="1">
    <location>
        <begin position="28"/>
        <end position="115"/>
    </location>
</feature>
<feature type="chain" id="PRO_5038334053" evidence="2">
    <location>
        <begin position="21"/>
        <end position="115"/>
    </location>
</feature>
<name>A0A4J2B426_STREE</name>
<evidence type="ECO:0000256" key="2">
    <source>
        <dbReference type="SAM" id="SignalP"/>
    </source>
</evidence>
<organism evidence="3">
    <name type="scientific">Streptococcus pneumoniae</name>
    <dbReference type="NCBI Taxonomy" id="1313"/>
    <lineage>
        <taxon>Bacteria</taxon>
        <taxon>Bacillati</taxon>
        <taxon>Bacillota</taxon>
        <taxon>Bacilli</taxon>
        <taxon>Lactobacillales</taxon>
        <taxon>Streptococcaceae</taxon>
        <taxon>Streptococcus</taxon>
    </lineage>
</organism>
<reference evidence="3" key="1">
    <citation type="submission" date="2019-04" db="EMBL/GenBank/DDBJ databases">
        <authorList>
            <consortium name="Pathogen Informatics"/>
        </authorList>
    </citation>
    <scope>NUCLEOTIDE SEQUENCE</scope>
    <source>
        <strain evidence="3">GPSC9</strain>
    </source>
</reference>
<dbReference type="GO" id="GO:0008233">
    <property type="term" value="F:peptidase activity"/>
    <property type="evidence" value="ECO:0007669"/>
    <property type="project" value="UniProtKB-KW"/>
</dbReference>
<gene>
    <name evidence="3" type="ORF">SAMEA2658747_00823</name>
</gene>
<keyword evidence="3" id="KW-0378">Hydrolase</keyword>
<evidence type="ECO:0000256" key="1">
    <source>
        <dbReference type="SAM" id="MobiDB-lite"/>
    </source>
</evidence>
<feature type="signal peptide" evidence="2">
    <location>
        <begin position="1"/>
        <end position="20"/>
    </location>
</feature>